<accession>A0AAW5C2I7</accession>
<comment type="subcellular location">
    <subcellularLocation>
        <location evidence="1">Membrane</location>
        <topology evidence="1">Multi-pass membrane protein</topology>
    </subcellularLocation>
</comment>
<dbReference type="AlphaFoldDB" id="A0AAW5C2I7"/>
<feature type="transmembrane region" description="Helical" evidence="5">
    <location>
        <begin position="151"/>
        <end position="170"/>
    </location>
</feature>
<reference evidence="6" key="1">
    <citation type="submission" date="2022-01" db="EMBL/GenBank/DDBJ databases">
        <title>Collection of gut derived symbiotic bacterial strains cultured from healthy donors.</title>
        <authorList>
            <person name="Lin H."/>
            <person name="Kohout C."/>
            <person name="Waligurski E."/>
            <person name="Pamer E.G."/>
        </authorList>
    </citation>
    <scope>NUCLEOTIDE SEQUENCE</scope>
    <source>
        <strain evidence="6">DFI.6.55</strain>
    </source>
</reference>
<evidence type="ECO:0000256" key="3">
    <source>
        <dbReference type="ARBA" id="ARBA00022989"/>
    </source>
</evidence>
<dbReference type="GO" id="GO:0016020">
    <property type="term" value="C:membrane"/>
    <property type="evidence" value="ECO:0007669"/>
    <property type="project" value="UniProtKB-SubCell"/>
</dbReference>
<evidence type="ECO:0000256" key="1">
    <source>
        <dbReference type="ARBA" id="ARBA00004141"/>
    </source>
</evidence>
<feature type="transmembrane region" description="Helical" evidence="5">
    <location>
        <begin position="69"/>
        <end position="86"/>
    </location>
</feature>
<keyword evidence="3 5" id="KW-1133">Transmembrane helix</keyword>
<dbReference type="PANTHER" id="PTHR30249">
    <property type="entry name" value="PUTATIVE SEROTONIN TRANSPORTER"/>
    <property type="match status" value="1"/>
</dbReference>
<keyword evidence="4 5" id="KW-0472">Membrane</keyword>
<protein>
    <submittedName>
        <fullName evidence="6">LrgB family protein</fullName>
    </submittedName>
</protein>
<dbReference type="GeneID" id="97205558"/>
<evidence type="ECO:0000313" key="7">
    <source>
        <dbReference type="Proteomes" id="UP001299608"/>
    </source>
</evidence>
<evidence type="ECO:0000256" key="2">
    <source>
        <dbReference type="ARBA" id="ARBA00022692"/>
    </source>
</evidence>
<feature type="transmembrane region" description="Helical" evidence="5">
    <location>
        <begin position="98"/>
        <end position="122"/>
    </location>
</feature>
<dbReference type="EMBL" id="JAKNGE010000021">
    <property type="protein sequence ID" value="MCG4747075.1"/>
    <property type="molecule type" value="Genomic_DNA"/>
</dbReference>
<evidence type="ECO:0000256" key="5">
    <source>
        <dbReference type="SAM" id="Phobius"/>
    </source>
</evidence>
<dbReference type="Pfam" id="PF04172">
    <property type="entry name" value="LrgB"/>
    <property type="match status" value="1"/>
</dbReference>
<sequence length="235" mass="24620">MRDSIRLILEQSQYFGLVLSIGAYLFACWLKKRTGLAILNPLLVSAALIIACIFGVGMDYETYNKGASYLSWLLTPATVCLAIPLYKQLHLLKEHGDAVVLGITAGVVTSAVSVFLLCRVLGLTHTHYVTLLPKSITTAIGMGVSEEAGGIVTLTVMSIVLTGVLGNMAGESILRLARIHHPVAKGLALGTSAHAVGTAKALELGEIEGAMSSLSIAVAGLMTVIVVPLAANLIK</sequence>
<feature type="transmembrane region" description="Helical" evidence="5">
    <location>
        <begin position="37"/>
        <end position="57"/>
    </location>
</feature>
<comment type="caution">
    <text evidence="6">The sequence shown here is derived from an EMBL/GenBank/DDBJ whole genome shotgun (WGS) entry which is preliminary data.</text>
</comment>
<dbReference type="PANTHER" id="PTHR30249:SF0">
    <property type="entry name" value="PLASTIDAL GLYCOLATE_GLYCERATE TRANSLOCATOR 1, CHLOROPLASTIC"/>
    <property type="match status" value="1"/>
</dbReference>
<gene>
    <name evidence="6" type="ORF">L0N08_16740</name>
</gene>
<name>A0AAW5C2I7_9FIRM</name>
<keyword evidence="2 5" id="KW-0812">Transmembrane</keyword>
<feature type="transmembrane region" description="Helical" evidence="5">
    <location>
        <begin position="12"/>
        <end position="30"/>
    </location>
</feature>
<proteinExistence type="predicted"/>
<feature type="transmembrane region" description="Helical" evidence="5">
    <location>
        <begin position="214"/>
        <end position="234"/>
    </location>
</feature>
<organism evidence="6 7">
    <name type="scientific">Enterocloster aldenensis</name>
    <dbReference type="NCBI Taxonomy" id="358742"/>
    <lineage>
        <taxon>Bacteria</taxon>
        <taxon>Bacillati</taxon>
        <taxon>Bacillota</taxon>
        <taxon>Clostridia</taxon>
        <taxon>Lachnospirales</taxon>
        <taxon>Lachnospiraceae</taxon>
        <taxon>Enterocloster</taxon>
    </lineage>
</organism>
<evidence type="ECO:0000256" key="4">
    <source>
        <dbReference type="ARBA" id="ARBA00023136"/>
    </source>
</evidence>
<dbReference type="RefSeq" id="WP_118711920.1">
    <property type="nucleotide sequence ID" value="NZ_BAABZL010000001.1"/>
</dbReference>
<dbReference type="Proteomes" id="UP001299608">
    <property type="component" value="Unassembled WGS sequence"/>
</dbReference>
<dbReference type="InterPro" id="IPR007300">
    <property type="entry name" value="CidB/LrgB"/>
</dbReference>
<evidence type="ECO:0000313" key="6">
    <source>
        <dbReference type="EMBL" id="MCG4747075.1"/>
    </source>
</evidence>